<dbReference type="GO" id="GO:0120547">
    <property type="term" value="F:heme A synthase activity"/>
    <property type="evidence" value="ECO:0007669"/>
    <property type="project" value="UniProtKB-EC"/>
</dbReference>
<protein>
    <submittedName>
        <fullName evidence="13">COX15 protein</fullName>
    </submittedName>
</protein>
<evidence type="ECO:0000256" key="8">
    <source>
        <dbReference type="ARBA" id="ARBA00023133"/>
    </source>
</evidence>
<evidence type="ECO:0000256" key="10">
    <source>
        <dbReference type="ARBA" id="ARBA00044501"/>
    </source>
</evidence>
<evidence type="ECO:0000256" key="1">
    <source>
        <dbReference type="ARBA" id="ARBA00001970"/>
    </source>
</evidence>
<comment type="pathway">
    <text evidence="10">Porphyrin-containing compound metabolism; heme A biosynthesis; heme A from heme O: step 1/1.</text>
</comment>
<keyword evidence="9 12" id="KW-0472">Membrane</keyword>
<dbReference type="AlphaFoldDB" id="A0A850V1X8"/>
<feature type="transmembrane region" description="Helical" evidence="12">
    <location>
        <begin position="26"/>
        <end position="44"/>
    </location>
</feature>
<feature type="non-terminal residue" evidence="13">
    <location>
        <position position="1"/>
    </location>
</feature>
<evidence type="ECO:0000256" key="7">
    <source>
        <dbReference type="ARBA" id="ARBA00023004"/>
    </source>
</evidence>
<dbReference type="Pfam" id="PF02628">
    <property type="entry name" value="COX15-CtaA"/>
    <property type="match status" value="2"/>
</dbReference>
<evidence type="ECO:0000256" key="3">
    <source>
        <dbReference type="ARBA" id="ARBA00022692"/>
    </source>
</evidence>
<evidence type="ECO:0000313" key="13">
    <source>
        <dbReference type="EMBL" id="NWH37626.1"/>
    </source>
</evidence>
<evidence type="ECO:0000313" key="14">
    <source>
        <dbReference type="Proteomes" id="UP000640999"/>
    </source>
</evidence>
<dbReference type="InterPro" id="IPR003780">
    <property type="entry name" value="COX15/CtaA_fam"/>
</dbReference>
<organism evidence="13 14">
    <name type="scientific">Chloropsis hardwickii</name>
    <dbReference type="NCBI Taxonomy" id="667144"/>
    <lineage>
        <taxon>Eukaryota</taxon>
        <taxon>Metazoa</taxon>
        <taxon>Chordata</taxon>
        <taxon>Craniata</taxon>
        <taxon>Vertebrata</taxon>
        <taxon>Euteleostomi</taxon>
        <taxon>Archelosauria</taxon>
        <taxon>Archosauria</taxon>
        <taxon>Dinosauria</taxon>
        <taxon>Saurischia</taxon>
        <taxon>Theropoda</taxon>
        <taxon>Coelurosauria</taxon>
        <taxon>Aves</taxon>
        <taxon>Neognathae</taxon>
        <taxon>Neoaves</taxon>
        <taxon>Telluraves</taxon>
        <taxon>Australaves</taxon>
        <taxon>Passeriformes</taxon>
        <taxon>Corvoidea</taxon>
        <taxon>Irenidae</taxon>
        <taxon>Chloropsis</taxon>
    </lineage>
</organism>
<dbReference type="GO" id="GO:0005743">
    <property type="term" value="C:mitochondrial inner membrane"/>
    <property type="evidence" value="ECO:0007669"/>
    <property type="project" value="TreeGrafter"/>
</dbReference>
<keyword evidence="5 12" id="KW-1133">Transmembrane helix</keyword>
<evidence type="ECO:0000256" key="11">
    <source>
        <dbReference type="ARBA" id="ARBA00048044"/>
    </source>
</evidence>
<reference evidence="13" key="1">
    <citation type="submission" date="2019-10" db="EMBL/GenBank/DDBJ databases">
        <title>Bird 10,000 Genomes (B10K) Project - Family phase.</title>
        <authorList>
            <person name="Zhang G."/>
        </authorList>
    </citation>
    <scope>NUCLEOTIDE SEQUENCE</scope>
    <source>
        <strain evidence="13">B10K-IZ-033-78</strain>
        <tissue evidence="13">Muscle</tissue>
    </source>
</reference>
<evidence type="ECO:0000256" key="12">
    <source>
        <dbReference type="SAM" id="Phobius"/>
    </source>
</evidence>
<comment type="subcellular location">
    <subcellularLocation>
        <location evidence="2">Membrane</location>
        <topology evidence="2">Multi-pass membrane protein</topology>
    </subcellularLocation>
</comment>
<evidence type="ECO:0000256" key="9">
    <source>
        <dbReference type="ARBA" id="ARBA00023136"/>
    </source>
</evidence>
<evidence type="ECO:0000256" key="5">
    <source>
        <dbReference type="ARBA" id="ARBA00022989"/>
    </source>
</evidence>
<feature type="transmembrane region" description="Helical" evidence="12">
    <location>
        <begin position="94"/>
        <end position="118"/>
    </location>
</feature>
<dbReference type="PANTHER" id="PTHR23289">
    <property type="entry name" value="CYTOCHROME C OXIDASE ASSEMBLY PROTEIN COX15"/>
    <property type="match status" value="1"/>
</dbReference>
<dbReference type="InterPro" id="IPR023754">
    <property type="entry name" value="HemeA_Synthase_type2"/>
</dbReference>
<dbReference type="EMBL" id="WEIW01001300">
    <property type="protein sequence ID" value="NWH37626.1"/>
    <property type="molecule type" value="Genomic_DNA"/>
</dbReference>
<keyword evidence="7" id="KW-0408">Iron</keyword>
<dbReference type="GO" id="GO:0016653">
    <property type="term" value="F:oxidoreductase activity, acting on NAD(P)H, heme protein as acceptor"/>
    <property type="evidence" value="ECO:0007669"/>
    <property type="project" value="TreeGrafter"/>
</dbReference>
<name>A0A850V1X8_9CORV</name>
<keyword evidence="4" id="KW-0479">Metal-binding</keyword>
<comment type="catalytic activity">
    <reaction evidence="11">
        <text>Fe(II)-heme o + 2 A + H2O = Fe(II)-heme a + 2 AH2</text>
        <dbReference type="Rhea" id="RHEA:63388"/>
        <dbReference type="ChEBI" id="CHEBI:13193"/>
        <dbReference type="ChEBI" id="CHEBI:15377"/>
        <dbReference type="ChEBI" id="CHEBI:17499"/>
        <dbReference type="ChEBI" id="CHEBI:60530"/>
        <dbReference type="ChEBI" id="CHEBI:61715"/>
        <dbReference type="EC" id="1.17.99.9"/>
    </reaction>
    <physiologicalReaction direction="left-to-right" evidence="11">
        <dbReference type="Rhea" id="RHEA:63389"/>
    </physiologicalReaction>
</comment>
<dbReference type="Proteomes" id="UP000640999">
    <property type="component" value="Unassembled WGS sequence"/>
</dbReference>
<evidence type="ECO:0000256" key="4">
    <source>
        <dbReference type="ARBA" id="ARBA00022723"/>
    </source>
</evidence>
<keyword evidence="14" id="KW-1185">Reference proteome</keyword>
<proteinExistence type="predicted"/>
<keyword evidence="3 12" id="KW-0812">Transmembrane</keyword>
<keyword evidence="6" id="KW-0560">Oxidoreductase</keyword>
<comment type="caution">
    <text evidence="13">The sequence shown here is derived from an EMBL/GenBank/DDBJ whole genome shotgun (WGS) entry which is preliminary data.</text>
</comment>
<comment type="cofactor">
    <cofactor evidence="1">
        <name>heme b</name>
        <dbReference type="ChEBI" id="CHEBI:60344"/>
    </cofactor>
</comment>
<dbReference type="OrthoDB" id="1726137at2759"/>
<dbReference type="PANTHER" id="PTHR23289:SF2">
    <property type="entry name" value="CYTOCHROME C OXIDASE ASSEMBLY PROTEIN COX15 HOMOLOG"/>
    <property type="match status" value="1"/>
</dbReference>
<keyword evidence="8" id="KW-0350">Heme biosynthesis</keyword>
<feature type="transmembrane region" description="Helical" evidence="12">
    <location>
        <begin position="56"/>
        <end position="74"/>
    </location>
</feature>
<sequence>SFHSLNHDMTLPEFKFIWYMEYSHRMWGRAVGLAYILPAAYFWRRGWLSRPLKGRVLALCGLVCFQGLLGWYMVKSGLEEKPDSYDIPRVSQYRLAAHLGSALLLYSASLWTGLSLLLPRHKVQSVCQGRASPEGWVWCEGKERSRRLMRWIPDDLLAFSPVLRNIFENPTTVQFDHRILGIASVTAVTALYLFSRRIPLPRRTRMAVTSLLAVACVQ</sequence>
<evidence type="ECO:0000256" key="2">
    <source>
        <dbReference type="ARBA" id="ARBA00004141"/>
    </source>
</evidence>
<dbReference type="GO" id="GO:0006784">
    <property type="term" value="P:heme A biosynthetic process"/>
    <property type="evidence" value="ECO:0007669"/>
    <property type="project" value="InterPro"/>
</dbReference>
<accession>A0A850V1X8</accession>
<dbReference type="GO" id="GO:0046872">
    <property type="term" value="F:metal ion binding"/>
    <property type="evidence" value="ECO:0007669"/>
    <property type="project" value="UniProtKB-KW"/>
</dbReference>
<gene>
    <name evidence="13" type="primary">Cox15</name>
    <name evidence="13" type="ORF">CHLHAR_R00648</name>
</gene>
<feature type="non-terminal residue" evidence="13">
    <location>
        <position position="218"/>
    </location>
</feature>
<evidence type="ECO:0000256" key="6">
    <source>
        <dbReference type="ARBA" id="ARBA00023002"/>
    </source>
</evidence>